<dbReference type="PANTHER" id="PTHR33418">
    <property type="entry name" value="HELICASE-ASSOCIATED"/>
    <property type="match status" value="1"/>
</dbReference>
<name>A0A917Q7P0_9NOCA</name>
<dbReference type="Pfam" id="PF03457">
    <property type="entry name" value="HA"/>
    <property type="match status" value="14"/>
</dbReference>
<dbReference type="Pfam" id="PF00271">
    <property type="entry name" value="Helicase_C"/>
    <property type="match status" value="1"/>
</dbReference>
<dbReference type="CDD" id="cd22333">
    <property type="entry name" value="LlaBIII_nuclease-like"/>
    <property type="match status" value="1"/>
</dbReference>
<comment type="caution">
    <text evidence="3">The sequence shown here is derived from an EMBL/GenBank/DDBJ whole genome shotgun (WGS) entry which is preliminary data.</text>
</comment>
<dbReference type="EMBL" id="BMMW01000001">
    <property type="protein sequence ID" value="GGK33993.1"/>
    <property type="molecule type" value="Genomic_DNA"/>
</dbReference>
<dbReference type="Gene3D" id="6.10.140.530">
    <property type="match status" value="14"/>
</dbReference>
<evidence type="ECO:0000313" key="4">
    <source>
        <dbReference type="Proteomes" id="UP000612956"/>
    </source>
</evidence>
<dbReference type="PROSITE" id="PS51194">
    <property type="entry name" value="HELICASE_CTER"/>
    <property type="match status" value="1"/>
</dbReference>
<dbReference type="Pfam" id="PF04851">
    <property type="entry name" value="ResIII"/>
    <property type="match status" value="1"/>
</dbReference>
<dbReference type="InterPro" id="IPR014001">
    <property type="entry name" value="Helicase_ATP-bd"/>
</dbReference>
<dbReference type="GO" id="GO:0003677">
    <property type="term" value="F:DNA binding"/>
    <property type="evidence" value="ECO:0007669"/>
    <property type="project" value="InterPro"/>
</dbReference>
<proteinExistence type="predicted"/>
<feature type="domain" description="Helicase C-terminal" evidence="2">
    <location>
        <begin position="431"/>
        <end position="605"/>
    </location>
</feature>
<dbReference type="Gene3D" id="3.40.50.300">
    <property type="entry name" value="P-loop containing nucleotide triphosphate hydrolases"/>
    <property type="match status" value="2"/>
</dbReference>
<dbReference type="SMART" id="SM00487">
    <property type="entry name" value="DEXDc"/>
    <property type="match status" value="1"/>
</dbReference>
<dbReference type="InterPro" id="IPR027417">
    <property type="entry name" value="P-loop_NTPase"/>
</dbReference>
<accession>A0A917Q7P0</accession>
<protein>
    <recommendedName>
        <fullName evidence="5">Helicase</fullName>
    </recommendedName>
</protein>
<dbReference type="CDD" id="cd18785">
    <property type="entry name" value="SF2_C"/>
    <property type="match status" value="1"/>
</dbReference>
<sequence>MPSLTELLEQLDPDNTVRRGTQFERICQWFLTHDPSYASELEQVWLWDDWPDRWGSDAGIDLVAKGRDGKLWAIQAKAYSETTSITKRDIDTFISESARSVFSFRLLIATTNQLGATAKRTLDAQEKQSAVLLRGDLEASRLDWPTSPDHLHARPVAGKRPRPHQRSAIDAVLNAFNEGGDRGQLIMACGTGKTLTSVFIADELGTERALVLVPSLALLAQTLREWAANSSSEFASLAVCSDDTVVSRDTAATTVSDLGRPVTTEPAEIAAFLRGSGRRVVFTTYQSSPQVAKALELAGVPAFDLAVADEAHRCAGRSSTEFATVLDDGLIRARRRLFMTATPRFFTGGVVREGHEAEFEIASMDDHAKFGPVFHRLGFSEAISDGLLTDYRVVVVGVDNATYRSWAEHGRFVTTDGVKVTDARTLASQIGLAKAMHRYDLRRTISFHSRVNRAREFAANLPAVIDWMPPEQRPTGKVWAAHASGDMSTGKRHALLQKLSDLYDCDRALMTNARCLNEGIDVPALDGVAFIDPRQSEVDIVQAVGRAIRRVEDKTLGTIVIPVFVDSEQDPETTLNESSFKPVWNVIQALRSHDDTLAETLDHLRHELGKRSGPGSIQLPSKIVVDLPTTVSGEFAEAFNVRLVEKTTSTWELWLALLEQFIEREGHALVPATYTTDGHALGSWVATQRHKRATGRLTVARVQRLDAVPGWTWDALTAQWEEGFARLVTFVSEHGHARVPQSFTVDEYKLGTWVTIQRTNYAAGRGLPDREARLRNLPGWSWDPRSDQWEARFEHLVGFTEAHEHSRVPKDYTVDGCGLGGWVQIQRSRYNKGILEPVRADRLQALRGWTWTPDADQWDKFFALLVTYVDKHGHPRVPQTYVLDGHRLGSWLSNQRHSLAKGTLSADRAKRLTTLPGWTAIDPWEQAFTLLGNYAKEHGHTRVPKGYTVGHDRLGNWVAKQRDKYSAATLAVDKIERLNTMPGWTWDPYADSWEDSFRLLEEYAQANGHAAVPRPYTVNGSRLGQWVGVQRSSFSKGRLAAGRAARLEALPMWSWDPASDRWEAGFVQLTGFVGEHRHAQVPKSYVDESGFPLGSWAATQRNRRARGTLPVDQERRLNHLPGWVWDIRIDQWEQGFRHLTAYVDQHGHARVSSGHVDHAGYRLGQWCKVQRRNRNLSAERRRRLEALRDWTWDAVADQWGQGFRHLTAYVDQHGHARVPDAFQSEDKFRLGQWVGVQRRAQSTGSLSTDRQRRLTTLPGWTWNPVADQWEHGFAVLTIFAEENGHARVPSECLAGDFPVGQWVLTQRARYASGRIPDEQIQRLEELAGWSWDTLADQWEASLARLIDYVTEHGHALVHQDHVDQTGFRLGTWVATQRSRYTKGILDAARVRRIEQSVPGWSWDPHTDRWEQGFQHLTTYVEKHGHARVPRAYEVDGYRLGGWCKTQRTARAKDSLSIERYERLNSLTGWAWDANAESWQQGLAQLIAFVDQHGHARIPRDCIVDGYPLGNWASNQRAARARGALSAARMKRIEEAVPGWSWAALSDRWAEGFARLLAYTAAHGHALIPQSYVDQTGFRLGTWVATQRTRYTNNALSTDRIERLESVDGWAWKA</sequence>
<evidence type="ECO:0000259" key="1">
    <source>
        <dbReference type="PROSITE" id="PS51192"/>
    </source>
</evidence>
<dbReference type="Pfam" id="PF13156">
    <property type="entry name" value="Mrr_cat_2"/>
    <property type="match status" value="1"/>
</dbReference>
<dbReference type="InterPro" id="IPR006935">
    <property type="entry name" value="Helicase/UvrB_N"/>
</dbReference>
<dbReference type="InterPro" id="IPR039442">
    <property type="entry name" value="Mrr-like_dom"/>
</dbReference>
<dbReference type="Proteomes" id="UP000612956">
    <property type="component" value="Unassembled WGS sequence"/>
</dbReference>
<dbReference type="PROSITE" id="PS51192">
    <property type="entry name" value="HELICASE_ATP_BIND_1"/>
    <property type="match status" value="1"/>
</dbReference>
<dbReference type="InterPro" id="IPR011335">
    <property type="entry name" value="Restrct_endonuc-II-like"/>
</dbReference>
<feature type="domain" description="Helicase ATP-binding" evidence="1">
    <location>
        <begin position="174"/>
        <end position="343"/>
    </location>
</feature>
<evidence type="ECO:0008006" key="5">
    <source>
        <dbReference type="Google" id="ProtNLM"/>
    </source>
</evidence>
<dbReference type="GO" id="GO:0016787">
    <property type="term" value="F:hydrolase activity"/>
    <property type="evidence" value="ECO:0007669"/>
    <property type="project" value="InterPro"/>
</dbReference>
<reference evidence="3" key="1">
    <citation type="journal article" date="2014" name="Int. J. Syst. Evol. Microbiol.">
        <title>Complete genome sequence of Corynebacterium casei LMG S-19264T (=DSM 44701T), isolated from a smear-ripened cheese.</title>
        <authorList>
            <consortium name="US DOE Joint Genome Institute (JGI-PGF)"/>
            <person name="Walter F."/>
            <person name="Albersmeier A."/>
            <person name="Kalinowski J."/>
            <person name="Ruckert C."/>
        </authorList>
    </citation>
    <scope>NUCLEOTIDE SEQUENCE</scope>
    <source>
        <strain evidence="3">CGMCC 4.7278</strain>
    </source>
</reference>
<keyword evidence="4" id="KW-1185">Reference proteome</keyword>
<dbReference type="InterPro" id="IPR005114">
    <property type="entry name" value="Helicase_assoc"/>
</dbReference>
<evidence type="ECO:0000313" key="3">
    <source>
        <dbReference type="EMBL" id="GGK33993.1"/>
    </source>
</evidence>
<dbReference type="SUPFAM" id="SSF52540">
    <property type="entry name" value="P-loop containing nucleoside triphosphate hydrolases"/>
    <property type="match status" value="1"/>
</dbReference>
<evidence type="ECO:0000259" key="2">
    <source>
        <dbReference type="PROSITE" id="PS51194"/>
    </source>
</evidence>
<dbReference type="GO" id="GO:0005524">
    <property type="term" value="F:ATP binding"/>
    <property type="evidence" value="ECO:0007669"/>
    <property type="project" value="InterPro"/>
</dbReference>
<organism evidence="3 4">
    <name type="scientific">Nocardia camponoti</name>
    <dbReference type="NCBI Taxonomy" id="1616106"/>
    <lineage>
        <taxon>Bacteria</taxon>
        <taxon>Bacillati</taxon>
        <taxon>Actinomycetota</taxon>
        <taxon>Actinomycetes</taxon>
        <taxon>Mycobacteriales</taxon>
        <taxon>Nocardiaceae</taxon>
        <taxon>Nocardia</taxon>
    </lineage>
</organism>
<dbReference type="InterPro" id="IPR001650">
    <property type="entry name" value="Helicase_C-like"/>
</dbReference>
<dbReference type="SUPFAM" id="SSF52980">
    <property type="entry name" value="Restriction endonuclease-like"/>
    <property type="match status" value="1"/>
</dbReference>
<dbReference type="PANTHER" id="PTHR33418:SF1">
    <property type="entry name" value="HELICASE-ASSOCIATED DOMAIN-CONTAINING PROTEIN"/>
    <property type="match status" value="1"/>
</dbReference>
<reference evidence="3" key="2">
    <citation type="submission" date="2020-09" db="EMBL/GenBank/DDBJ databases">
        <authorList>
            <person name="Sun Q."/>
            <person name="Zhou Y."/>
        </authorList>
    </citation>
    <scope>NUCLEOTIDE SEQUENCE</scope>
    <source>
        <strain evidence="3">CGMCC 4.7278</strain>
    </source>
</reference>
<gene>
    <name evidence="3" type="ORF">GCM10011591_02070</name>
</gene>
<dbReference type="RefSeq" id="WP_188826810.1">
    <property type="nucleotide sequence ID" value="NZ_BMMW01000001.1"/>
</dbReference>